<dbReference type="Gene3D" id="1.20.58.1610">
    <property type="entry name" value="NADH:ubiquinone/plastoquinone oxidoreductase, chain 3"/>
    <property type="match status" value="1"/>
</dbReference>
<evidence type="ECO:0000256" key="1">
    <source>
        <dbReference type="ARBA" id="ARBA00004141"/>
    </source>
</evidence>
<dbReference type="InterPro" id="IPR038430">
    <property type="entry name" value="NDAH_ubi_oxred_su3_sf"/>
</dbReference>
<evidence type="ECO:0000256" key="3">
    <source>
        <dbReference type="ARBA" id="ARBA00022448"/>
    </source>
</evidence>
<keyword evidence="8 11" id="KW-0520">NAD</keyword>
<keyword evidence="6 11" id="KW-1278">Translocase</keyword>
<evidence type="ECO:0000313" key="14">
    <source>
        <dbReference type="Proteomes" id="UP000266796"/>
    </source>
</evidence>
<evidence type="ECO:0000256" key="6">
    <source>
        <dbReference type="ARBA" id="ARBA00022967"/>
    </source>
</evidence>
<keyword evidence="3 11" id="KW-0813">Transport</keyword>
<dbReference type="PANTHER" id="PTHR11058:SF9">
    <property type="entry name" value="NADH-UBIQUINONE OXIDOREDUCTASE CHAIN 3"/>
    <property type="match status" value="1"/>
</dbReference>
<feature type="transmembrane region" description="Helical" evidence="11">
    <location>
        <begin position="61"/>
        <end position="81"/>
    </location>
</feature>
<organism evidence="13 14">
    <name type="scientific">Candidatus Kinetoplastidibacterium kentomonadis</name>
    <dbReference type="NCBI Taxonomy" id="1576550"/>
    <lineage>
        <taxon>Bacteria</taxon>
        <taxon>Pseudomonadati</taxon>
        <taxon>Pseudomonadota</taxon>
        <taxon>Betaproteobacteria</taxon>
        <taxon>Candidatus Kinetoplastidibacterium</taxon>
    </lineage>
</organism>
<comment type="similarity">
    <text evidence="2 11 12">Belongs to the complex I subunit 3 family.</text>
</comment>
<evidence type="ECO:0000256" key="7">
    <source>
        <dbReference type="ARBA" id="ARBA00022989"/>
    </source>
</evidence>
<dbReference type="EC" id="7.1.1.-" evidence="11"/>
<comment type="function">
    <text evidence="11">NDH-1 shuttles electrons from NADH, via FMN and iron-sulfur (Fe-S) centers, to quinones in the respiratory chain. The immediate electron acceptor for the enzyme in this species is believed to be ubiquinone. Couples the redox reaction to proton translocation (for every two electrons transferred, four hydrogen ions are translocated across the cytoplasmic membrane), and thus conserves the redox energy in a proton gradient.</text>
</comment>
<protein>
    <recommendedName>
        <fullName evidence="11">NADH-quinone oxidoreductase subunit A</fullName>
        <ecNumber evidence="11">7.1.1.-</ecNumber>
    </recommendedName>
    <alternativeName>
        <fullName evidence="11">NADH dehydrogenase I subunit A</fullName>
    </alternativeName>
    <alternativeName>
        <fullName evidence="11">NDH-1 subunit A</fullName>
    </alternativeName>
    <alternativeName>
        <fullName evidence="11">NUO1</fullName>
    </alternativeName>
</protein>
<keyword evidence="10 11" id="KW-0472">Membrane</keyword>
<comment type="subcellular location">
    <subcellularLocation>
        <location evidence="11 12">Cell membrane</location>
        <topology evidence="11 12">Multi-pass membrane protein</topology>
    </subcellularLocation>
    <subcellularLocation>
        <location evidence="1">Membrane</location>
        <topology evidence="1">Multi-pass membrane protein</topology>
    </subcellularLocation>
</comment>
<keyword evidence="7 11" id="KW-1133">Transmembrane helix</keyword>
<reference evidence="13 14" key="1">
    <citation type="journal article" date="2018" name="Parasitology">
        <title>The reduced genome of Candidatus Kinetoplastibacterium sorsogonicusi, the endosymbiont of Kentomonas sorsogonicus (Trypanosomatidae): loss of the haem-synthesis pathway.</title>
        <authorList>
            <person name="Silva F.M."/>
            <person name="Kostygov A.Y."/>
            <person name="Spodareva V.V."/>
            <person name="Butenko A."/>
            <person name="Tossou R."/>
            <person name="Lukes J."/>
            <person name="Yurchenko V."/>
            <person name="Alves J.M.P."/>
        </authorList>
    </citation>
    <scope>NUCLEOTIDE SEQUENCE [LARGE SCALE GENOMIC DNA]</scope>
    <source>
        <strain evidence="13 14">MF-08</strain>
    </source>
</reference>
<keyword evidence="4 11" id="KW-0812">Transmembrane</keyword>
<dbReference type="InterPro" id="IPR023043">
    <property type="entry name" value="NAD(P)H_OxRDtase_bac/plastid"/>
</dbReference>
<dbReference type="PANTHER" id="PTHR11058">
    <property type="entry name" value="NADH-UBIQUINONE OXIDOREDUCTASE CHAIN 3"/>
    <property type="match status" value="1"/>
</dbReference>
<name>A0A3S7JAB9_9PROT</name>
<sequence>MNLQEYLYILLFIIIAFLLGFILLSIGFILGKKNPNKDKLSAYECGFDTFSEAQMQFDVRYYLVAILFVLFDLEIAFLFPWAASSSVLGDVSFWSAIIFIVILAIGFIYEWLKGAIDWE</sequence>
<feature type="transmembrane region" description="Helical" evidence="11">
    <location>
        <begin position="93"/>
        <end position="112"/>
    </location>
</feature>
<dbReference type="KEGG" id="kso:CKSOR_00484"/>
<dbReference type="RefSeq" id="WP_108674000.1">
    <property type="nucleotide sequence ID" value="NZ_CP025628.1"/>
</dbReference>
<dbReference type="Pfam" id="PF00507">
    <property type="entry name" value="Oxidored_q4"/>
    <property type="match status" value="1"/>
</dbReference>
<dbReference type="GO" id="GO:0030964">
    <property type="term" value="C:NADH dehydrogenase complex"/>
    <property type="evidence" value="ECO:0007669"/>
    <property type="project" value="TreeGrafter"/>
</dbReference>
<comment type="catalytic activity">
    <reaction evidence="11 12">
        <text>a quinone + NADH + 5 H(+)(in) = a quinol + NAD(+) + 4 H(+)(out)</text>
        <dbReference type="Rhea" id="RHEA:57888"/>
        <dbReference type="ChEBI" id="CHEBI:15378"/>
        <dbReference type="ChEBI" id="CHEBI:24646"/>
        <dbReference type="ChEBI" id="CHEBI:57540"/>
        <dbReference type="ChEBI" id="CHEBI:57945"/>
        <dbReference type="ChEBI" id="CHEBI:132124"/>
    </reaction>
</comment>
<evidence type="ECO:0000256" key="12">
    <source>
        <dbReference type="RuleBase" id="RU003639"/>
    </source>
</evidence>
<dbReference type="GO" id="GO:0008137">
    <property type="term" value="F:NADH dehydrogenase (ubiquinone) activity"/>
    <property type="evidence" value="ECO:0007669"/>
    <property type="project" value="InterPro"/>
</dbReference>
<evidence type="ECO:0000256" key="5">
    <source>
        <dbReference type="ARBA" id="ARBA00022719"/>
    </source>
</evidence>
<dbReference type="InterPro" id="IPR000440">
    <property type="entry name" value="NADH_UbQ/plastoQ_OxRdtase_su3"/>
</dbReference>
<evidence type="ECO:0000256" key="8">
    <source>
        <dbReference type="ARBA" id="ARBA00023027"/>
    </source>
</evidence>
<keyword evidence="11" id="KW-1003">Cell membrane</keyword>
<evidence type="ECO:0000256" key="10">
    <source>
        <dbReference type="ARBA" id="ARBA00023136"/>
    </source>
</evidence>
<keyword evidence="9 11" id="KW-0830">Ubiquinone</keyword>
<evidence type="ECO:0000256" key="11">
    <source>
        <dbReference type="HAMAP-Rule" id="MF_01394"/>
    </source>
</evidence>
<feature type="transmembrane region" description="Helical" evidence="11">
    <location>
        <begin position="6"/>
        <end position="30"/>
    </location>
</feature>
<dbReference type="OrthoDB" id="9791970at2"/>
<dbReference type="Proteomes" id="UP000266796">
    <property type="component" value="Chromosome"/>
</dbReference>
<evidence type="ECO:0000256" key="2">
    <source>
        <dbReference type="ARBA" id="ARBA00008472"/>
    </source>
</evidence>
<keyword evidence="5 11" id="KW-0874">Quinone</keyword>
<dbReference type="HAMAP" id="MF_01394">
    <property type="entry name" value="NDH1_NuoA"/>
    <property type="match status" value="1"/>
</dbReference>
<accession>A0A3S7JAB9</accession>
<evidence type="ECO:0000256" key="4">
    <source>
        <dbReference type="ARBA" id="ARBA00022692"/>
    </source>
</evidence>
<proteinExistence type="inferred from homology"/>
<gene>
    <name evidence="13" type="primary">nqo7</name>
    <name evidence="11" type="synonym">nuoA</name>
    <name evidence="13" type="ORF">CKSOR_00484</name>
</gene>
<dbReference type="EMBL" id="CP025628">
    <property type="protein sequence ID" value="AWD32596.1"/>
    <property type="molecule type" value="Genomic_DNA"/>
</dbReference>
<dbReference type="AlphaFoldDB" id="A0A3S7JAB9"/>
<evidence type="ECO:0000256" key="9">
    <source>
        <dbReference type="ARBA" id="ARBA00023075"/>
    </source>
</evidence>
<keyword evidence="14" id="KW-1185">Reference proteome</keyword>
<comment type="subunit">
    <text evidence="11">NDH-1 is composed of 14 different subunits. Subunits NuoA, H, J, K, L, M, N constitute the membrane sector of the complex.</text>
</comment>
<dbReference type="GO" id="GO:0005886">
    <property type="term" value="C:plasma membrane"/>
    <property type="evidence" value="ECO:0007669"/>
    <property type="project" value="UniProtKB-SubCell"/>
</dbReference>
<dbReference type="GO" id="GO:0050136">
    <property type="term" value="F:NADH dehydrogenase (quinone) (non-electrogenic) activity"/>
    <property type="evidence" value="ECO:0007669"/>
    <property type="project" value="UniProtKB-UniRule"/>
</dbReference>
<dbReference type="GO" id="GO:0048038">
    <property type="term" value="F:quinone binding"/>
    <property type="evidence" value="ECO:0007669"/>
    <property type="project" value="UniProtKB-KW"/>
</dbReference>
<dbReference type="FunFam" id="1.20.58.1610:FF:000004">
    <property type="entry name" value="NADH-quinone oxidoreductase subunit A"/>
    <property type="match status" value="1"/>
</dbReference>
<keyword evidence="13" id="KW-0560">Oxidoreductase</keyword>
<evidence type="ECO:0000313" key="13">
    <source>
        <dbReference type="EMBL" id="AWD32596.1"/>
    </source>
</evidence>